<dbReference type="RefSeq" id="WP_195127539.1">
    <property type="nucleotide sequence ID" value="NZ_JADLQX010000001.1"/>
</dbReference>
<gene>
    <name evidence="1" type="ORF">IU459_01185</name>
</gene>
<protein>
    <submittedName>
        <fullName evidence="1">Tellurium resistance</fullName>
    </submittedName>
</protein>
<dbReference type="Gene3D" id="2.60.60.30">
    <property type="entry name" value="sav2460 like domains"/>
    <property type="match status" value="1"/>
</dbReference>
<proteinExistence type="predicted"/>
<comment type="caution">
    <text evidence="1">The sequence shown here is derived from an EMBL/GenBank/DDBJ whole genome shotgun (WGS) entry which is preliminary data.</text>
</comment>
<evidence type="ECO:0000313" key="1">
    <source>
        <dbReference type="EMBL" id="MBF6296153.1"/>
    </source>
</evidence>
<evidence type="ECO:0000313" key="2">
    <source>
        <dbReference type="Proteomes" id="UP000702209"/>
    </source>
</evidence>
<organism evidence="1 2">
    <name type="scientific">Nocardia amamiensis</name>
    <dbReference type="NCBI Taxonomy" id="404578"/>
    <lineage>
        <taxon>Bacteria</taxon>
        <taxon>Bacillati</taxon>
        <taxon>Actinomycetota</taxon>
        <taxon>Actinomycetes</taxon>
        <taxon>Mycobacteriales</taxon>
        <taxon>Nocardiaceae</taxon>
        <taxon>Nocardia</taxon>
    </lineage>
</organism>
<name>A0ABS0CHR5_9NOCA</name>
<dbReference type="InterPro" id="IPR003325">
    <property type="entry name" value="TerD"/>
</dbReference>
<dbReference type="EMBL" id="JADLQX010000001">
    <property type="protein sequence ID" value="MBF6296153.1"/>
    <property type="molecule type" value="Genomic_DNA"/>
</dbReference>
<dbReference type="Proteomes" id="UP000702209">
    <property type="component" value="Unassembled WGS sequence"/>
</dbReference>
<sequence>MAIEGKPGGVGLSKVTLSKATPSINLTKPGEQQGTMRVNLNWSSGPKGFFRRAKPVDLDLGCLYELSNGAKGVVQAIGHNFGALDVEPYIKLDGDDRSGSAASGENMHINLARPELFRRILIFAYIYQGVPNWAAADGVVTLYPTAGPRIEVRLDSSVDGARSCAIALLQNQGAGITVHRELHYVNGAQREIDQAYHWGMQWHSARK</sequence>
<keyword evidence="2" id="KW-1185">Reference proteome</keyword>
<accession>A0ABS0CHR5</accession>
<reference evidence="1 2" key="1">
    <citation type="submission" date="2020-10" db="EMBL/GenBank/DDBJ databases">
        <title>Identification of Nocardia species via Next-generation sequencing and recognition of intraspecies genetic diversity.</title>
        <authorList>
            <person name="Li P."/>
            <person name="Li P."/>
            <person name="Lu B."/>
        </authorList>
    </citation>
    <scope>NUCLEOTIDE SEQUENCE [LARGE SCALE GENOMIC DNA]</scope>
    <source>
        <strain evidence="1 2">BJ06-0157</strain>
    </source>
</reference>
<dbReference type="CDD" id="cd06974">
    <property type="entry name" value="TerD_like"/>
    <property type="match status" value="1"/>
</dbReference>